<dbReference type="InterPro" id="IPR051278">
    <property type="entry name" value="HdrB/HdrD_reductase"/>
</dbReference>
<organism evidence="3">
    <name type="scientific">marine metagenome</name>
    <dbReference type="NCBI Taxonomy" id="408172"/>
    <lineage>
        <taxon>unclassified sequences</taxon>
        <taxon>metagenomes</taxon>
        <taxon>ecological metagenomes</taxon>
    </lineage>
</organism>
<name>A0A382H786_9ZZZZ</name>
<dbReference type="Pfam" id="PF02754">
    <property type="entry name" value="CCG"/>
    <property type="match status" value="2"/>
</dbReference>
<dbReference type="EMBL" id="UINC01059523">
    <property type="protein sequence ID" value="SVB83029.1"/>
    <property type="molecule type" value="Genomic_DNA"/>
</dbReference>
<dbReference type="Gene3D" id="1.20.1050.140">
    <property type="match status" value="1"/>
</dbReference>
<dbReference type="Gene3D" id="3.40.50.11810">
    <property type="match status" value="1"/>
</dbReference>
<gene>
    <name evidence="3" type="ORF">METZ01_LOCUS235883</name>
</gene>
<dbReference type="GO" id="GO:0016491">
    <property type="term" value="F:oxidoreductase activity"/>
    <property type="evidence" value="ECO:0007669"/>
    <property type="project" value="UniProtKB-KW"/>
</dbReference>
<protein>
    <recommendedName>
        <fullName evidence="2">Cysteine-rich domain-containing protein</fullName>
    </recommendedName>
</protein>
<evidence type="ECO:0000256" key="1">
    <source>
        <dbReference type="ARBA" id="ARBA00023002"/>
    </source>
</evidence>
<reference evidence="3" key="1">
    <citation type="submission" date="2018-05" db="EMBL/GenBank/DDBJ databases">
        <authorList>
            <person name="Lanie J.A."/>
            <person name="Ng W.-L."/>
            <person name="Kazmierczak K.M."/>
            <person name="Andrzejewski T.M."/>
            <person name="Davidsen T.M."/>
            <person name="Wayne K.J."/>
            <person name="Tettelin H."/>
            <person name="Glass J.I."/>
            <person name="Rusch D."/>
            <person name="Podicherti R."/>
            <person name="Tsui H.-C.T."/>
            <person name="Winkler M.E."/>
        </authorList>
    </citation>
    <scope>NUCLEOTIDE SEQUENCE</scope>
</reference>
<dbReference type="PANTHER" id="PTHR42947:SF1">
    <property type="entry name" value="COB--COM HETERODISULFIDE REDUCTASE SUBUNIT B 1"/>
    <property type="match status" value="1"/>
</dbReference>
<keyword evidence="1" id="KW-0560">Oxidoreductase</keyword>
<dbReference type="PANTHER" id="PTHR42947">
    <property type="entry name" value="COB--COM HETERODISULFIDE REDUCTASE SUBUNIT B 1"/>
    <property type="match status" value="1"/>
</dbReference>
<accession>A0A382H786</accession>
<proteinExistence type="predicted"/>
<evidence type="ECO:0000259" key="2">
    <source>
        <dbReference type="Pfam" id="PF02754"/>
    </source>
</evidence>
<feature type="domain" description="Cysteine-rich" evidence="2">
    <location>
        <begin position="3"/>
        <end position="86"/>
    </location>
</feature>
<evidence type="ECO:0000313" key="3">
    <source>
        <dbReference type="EMBL" id="SVB83029.1"/>
    </source>
</evidence>
<sequence length="296" mass="32225">MKYAFYPGCVSRGACPELYTATLEVCNILGIELDEDSLKSASCTGAGVLQEKNLRLGDTLNARTFAMAERAGLPLMTICSTCQGVMSQANQRLISDPEYLASINEDLKEEGLEYKGTIDPKHLLWIIVEDLGMEFFRSKVVRKLEGLKLAPFYGCYIVRPTDALGFDKNPERETSLEAVIEAVGAEVVEFPGKSLCCGFPILTINPKNSVKMVANHTIDAKDRGADAMVTPCPLCHLNLDGYQPNASSAAKRAIDLPIIHLPQLVGLSLGIAPEKMRLNKHIVSTKKLLSELAVAP</sequence>
<dbReference type="AlphaFoldDB" id="A0A382H786"/>
<dbReference type="InterPro" id="IPR004017">
    <property type="entry name" value="Cys_rich_dom"/>
</dbReference>
<feature type="domain" description="Cysteine-rich" evidence="2">
    <location>
        <begin position="152"/>
        <end position="240"/>
    </location>
</feature>